<reference evidence="2 3" key="1">
    <citation type="journal article" date="2015" name="Proc. Natl. Acad. Sci. U.S.A.">
        <title>The resurrection genome of Boea hygrometrica: A blueprint for survival of dehydration.</title>
        <authorList>
            <person name="Xiao L."/>
            <person name="Yang G."/>
            <person name="Zhang L."/>
            <person name="Yang X."/>
            <person name="Zhao S."/>
            <person name="Ji Z."/>
            <person name="Zhou Q."/>
            <person name="Hu M."/>
            <person name="Wang Y."/>
            <person name="Chen M."/>
            <person name="Xu Y."/>
            <person name="Jin H."/>
            <person name="Xiao X."/>
            <person name="Hu G."/>
            <person name="Bao F."/>
            <person name="Hu Y."/>
            <person name="Wan P."/>
            <person name="Li L."/>
            <person name="Deng X."/>
            <person name="Kuang T."/>
            <person name="Xiang C."/>
            <person name="Zhu J.K."/>
            <person name="Oliver M.J."/>
            <person name="He Y."/>
        </authorList>
    </citation>
    <scope>NUCLEOTIDE SEQUENCE [LARGE SCALE GENOMIC DNA]</scope>
    <source>
        <strain evidence="3">cv. XS01</strain>
    </source>
</reference>
<dbReference type="GO" id="GO:0016301">
    <property type="term" value="F:kinase activity"/>
    <property type="evidence" value="ECO:0007669"/>
    <property type="project" value="UniProtKB-KW"/>
</dbReference>
<feature type="region of interest" description="Disordered" evidence="1">
    <location>
        <begin position="251"/>
        <end position="270"/>
    </location>
</feature>
<accession>A0A2Z7D608</accession>
<organism evidence="2 3">
    <name type="scientific">Dorcoceras hygrometricum</name>
    <dbReference type="NCBI Taxonomy" id="472368"/>
    <lineage>
        <taxon>Eukaryota</taxon>
        <taxon>Viridiplantae</taxon>
        <taxon>Streptophyta</taxon>
        <taxon>Embryophyta</taxon>
        <taxon>Tracheophyta</taxon>
        <taxon>Spermatophyta</taxon>
        <taxon>Magnoliopsida</taxon>
        <taxon>eudicotyledons</taxon>
        <taxon>Gunneridae</taxon>
        <taxon>Pentapetalae</taxon>
        <taxon>asterids</taxon>
        <taxon>lamiids</taxon>
        <taxon>Lamiales</taxon>
        <taxon>Gesneriaceae</taxon>
        <taxon>Didymocarpoideae</taxon>
        <taxon>Trichosporeae</taxon>
        <taxon>Loxocarpinae</taxon>
        <taxon>Dorcoceras</taxon>
    </lineage>
</organism>
<gene>
    <name evidence="2" type="ORF">F511_13851</name>
</gene>
<sequence>MCLPSYTPDVTFDLQDVCIAIGSIATLDLPMVVDLIGIYGLKGPYCTLTTTDWFSQALSVIPRGSWGDVARRFTMIRWASPEFTKIAAASLSQTRRRRRRRSSPEICFRPVRRGESVRADLVSASSAACEGVSDLVVDRIGITSPVGFVEEMHKLGNAEKATATKAIIGGYALQICRCCSSSSEAKKDDSWKSRFLCQDIHVHPHCVVGKSSRKIFTTNDWTTSCKYNHTQAIAHPVVSYNEPAVAMNPVDMESSRKKSDEVESCNPVAR</sequence>
<dbReference type="EMBL" id="KQ989021">
    <property type="protein sequence ID" value="KZV55062.1"/>
    <property type="molecule type" value="Genomic_DNA"/>
</dbReference>
<keyword evidence="2" id="KW-0808">Transferase</keyword>
<evidence type="ECO:0000313" key="3">
    <source>
        <dbReference type="Proteomes" id="UP000250235"/>
    </source>
</evidence>
<dbReference type="Proteomes" id="UP000250235">
    <property type="component" value="Unassembled WGS sequence"/>
</dbReference>
<proteinExistence type="predicted"/>
<evidence type="ECO:0000313" key="2">
    <source>
        <dbReference type="EMBL" id="KZV55062.1"/>
    </source>
</evidence>
<keyword evidence="2" id="KW-0418">Kinase</keyword>
<protein>
    <submittedName>
        <fullName evidence="2">Sphingoid long-chain bases kinase 2, mitochondrial-like</fullName>
    </submittedName>
</protein>
<evidence type="ECO:0000256" key="1">
    <source>
        <dbReference type="SAM" id="MobiDB-lite"/>
    </source>
</evidence>
<keyword evidence="3" id="KW-1185">Reference proteome</keyword>
<dbReference type="AlphaFoldDB" id="A0A2Z7D608"/>
<name>A0A2Z7D608_9LAMI</name>